<accession>A0ABR3R0B3</accession>
<dbReference type="Proteomes" id="UP001521785">
    <property type="component" value="Unassembled WGS sequence"/>
</dbReference>
<evidence type="ECO:0000256" key="1">
    <source>
        <dbReference type="SAM" id="MobiDB-lite"/>
    </source>
</evidence>
<proteinExistence type="predicted"/>
<dbReference type="CDD" id="cd12148">
    <property type="entry name" value="fungal_TF_MHR"/>
    <property type="match status" value="1"/>
</dbReference>
<comment type="caution">
    <text evidence="2">The sequence shown here is derived from an EMBL/GenBank/DDBJ whole genome shotgun (WGS) entry which is preliminary data.</text>
</comment>
<keyword evidence="3" id="KW-1185">Reference proteome</keyword>
<feature type="region of interest" description="Disordered" evidence="1">
    <location>
        <begin position="80"/>
        <end position="104"/>
    </location>
</feature>
<reference evidence="2 3" key="1">
    <citation type="submission" date="2024-02" db="EMBL/GenBank/DDBJ databases">
        <title>De novo assembly and annotation of 12 fungi associated with fruit tree decline syndrome in Ontario, Canada.</title>
        <authorList>
            <person name="Sulman M."/>
            <person name="Ellouze W."/>
            <person name="Ilyukhin E."/>
        </authorList>
    </citation>
    <scope>NUCLEOTIDE SEQUENCE [LARGE SCALE GENOMIC DNA]</scope>
    <source>
        <strain evidence="2 3">M42-189</strain>
    </source>
</reference>
<dbReference type="InterPro" id="IPR053230">
    <property type="entry name" value="Trans_reg_galc"/>
</dbReference>
<organism evidence="2 3">
    <name type="scientific">Paraconiothyrium brasiliense</name>
    <dbReference type="NCBI Taxonomy" id="300254"/>
    <lineage>
        <taxon>Eukaryota</taxon>
        <taxon>Fungi</taxon>
        <taxon>Dikarya</taxon>
        <taxon>Ascomycota</taxon>
        <taxon>Pezizomycotina</taxon>
        <taxon>Dothideomycetes</taxon>
        <taxon>Pleosporomycetidae</taxon>
        <taxon>Pleosporales</taxon>
        <taxon>Massarineae</taxon>
        <taxon>Didymosphaeriaceae</taxon>
        <taxon>Paraconiothyrium</taxon>
    </lineage>
</organism>
<feature type="region of interest" description="Disordered" evidence="1">
    <location>
        <begin position="153"/>
        <end position="187"/>
    </location>
</feature>
<feature type="compositionally biased region" description="Polar residues" evidence="1">
    <location>
        <begin position="1"/>
        <end position="14"/>
    </location>
</feature>
<evidence type="ECO:0000313" key="3">
    <source>
        <dbReference type="Proteomes" id="UP001521785"/>
    </source>
</evidence>
<dbReference type="EMBL" id="JAKJXO020000012">
    <property type="protein sequence ID" value="KAL1597848.1"/>
    <property type="molecule type" value="Genomic_DNA"/>
</dbReference>
<feature type="region of interest" description="Disordered" evidence="1">
    <location>
        <begin position="1"/>
        <end position="41"/>
    </location>
</feature>
<dbReference type="PANTHER" id="PTHR47654">
    <property type="entry name" value="ZN(II)2CYS6 TRANSCRIPTION FACTOR (EUROFUNG)-RELATED"/>
    <property type="match status" value="1"/>
</dbReference>
<gene>
    <name evidence="2" type="ORF">SLS60_008335</name>
</gene>
<protein>
    <submittedName>
        <fullName evidence="2">Uncharacterized protein</fullName>
    </submittedName>
</protein>
<sequence length="346" mass="39169">MQSDSPELGTSQQGLKVAIPRLKRAPPPPPKSIETTREGRMATQLNHTLVALLQDLTERIDNEDKQRIDDTLQHAADVMSSHATTAPLELEKRGRRPSTGEDDHQAYGEAFVTASTGSNEDLDHLDEDLMRDHEARATGYVGLNSEVQWLRSAQRQTEDTGAEPYGQPHGPPGSTQNAASARSDALHDRRDDIKEHSRQGSMKYMNDSTFYLDSDDIEMDTFIDPYEDPDPDVGERLFNCYWETVQPFFPLVPQTFADRFRKYLSALKHNRAYQVPIKWRTQMNLLLAIGAKHSHLIGADWRGNDRDHLTYMTRAVHLLGLKNTVMIISAPDLELVQVVRITQPLF</sequence>
<dbReference type="PANTHER" id="PTHR47654:SF5">
    <property type="entry name" value="TRANSCRIPTION FACTOR DOMAIN-CONTAINING PROTEIN"/>
    <property type="match status" value="1"/>
</dbReference>
<evidence type="ECO:0000313" key="2">
    <source>
        <dbReference type="EMBL" id="KAL1597848.1"/>
    </source>
</evidence>
<name>A0ABR3R0B3_9PLEO</name>